<evidence type="ECO:0000313" key="3">
    <source>
        <dbReference type="Proteomes" id="UP001596113"/>
    </source>
</evidence>
<evidence type="ECO:0000313" key="2">
    <source>
        <dbReference type="EMBL" id="MFC5402161.1"/>
    </source>
</evidence>
<accession>A0ABW0HLT7</accession>
<dbReference type="GO" id="GO:0016779">
    <property type="term" value="F:nucleotidyltransferase activity"/>
    <property type="evidence" value="ECO:0007669"/>
    <property type="project" value="UniProtKB-KW"/>
</dbReference>
<proteinExistence type="predicted"/>
<dbReference type="Proteomes" id="UP001596113">
    <property type="component" value="Unassembled WGS sequence"/>
</dbReference>
<protein>
    <submittedName>
        <fullName evidence="2">ThiF family adenylyltransferase</fullName>
    </submittedName>
</protein>
<keyword evidence="2" id="KW-0548">Nucleotidyltransferase</keyword>
<dbReference type="Pfam" id="PF00899">
    <property type="entry name" value="ThiF"/>
    <property type="match status" value="1"/>
</dbReference>
<dbReference type="PANTHER" id="PTHR10953:SF102">
    <property type="entry name" value="ADENYLYLTRANSFERASE AND SULFURTRANSFERASE MOCS3"/>
    <property type="match status" value="1"/>
</dbReference>
<gene>
    <name evidence="2" type="ORF">ACFPOF_05370</name>
</gene>
<dbReference type="PANTHER" id="PTHR10953">
    <property type="entry name" value="UBIQUITIN-ACTIVATING ENZYME E1"/>
    <property type="match status" value="1"/>
</dbReference>
<keyword evidence="3" id="KW-1185">Reference proteome</keyword>
<feature type="domain" description="THIF-type NAD/FAD binding fold" evidence="1">
    <location>
        <begin position="11"/>
        <end position="250"/>
    </location>
</feature>
<dbReference type="InterPro" id="IPR035985">
    <property type="entry name" value="Ubiquitin-activating_enz"/>
</dbReference>
<evidence type="ECO:0000259" key="1">
    <source>
        <dbReference type="Pfam" id="PF00899"/>
    </source>
</evidence>
<dbReference type="CDD" id="cd00757">
    <property type="entry name" value="ThiF_MoeB_HesA_family"/>
    <property type="match status" value="1"/>
</dbReference>
<dbReference type="SUPFAM" id="SSF69572">
    <property type="entry name" value="Activating enzymes of the ubiquitin-like proteins"/>
    <property type="match status" value="1"/>
</dbReference>
<reference evidence="3" key="1">
    <citation type="journal article" date="2019" name="Int. J. Syst. Evol. Microbiol.">
        <title>The Global Catalogue of Microorganisms (GCM) 10K type strain sequencing project: providing services to taxonomists for standard genome sequencing and annotation.</title>
        <authorList>
            <consortium name="The Broad Institute Genomics Platform"/>
            <consortium name="The Broad Institute Genome Sequencing Center for Infectious Disease"/>
            <person name="Wu L."/>
            <person name="Ma J."/>
        </authorList>
    </citation>
    <scope>NUCLEOTIDE SEQUENCE [LARGE SCALE GENOMIC DNA]</scope>
    <source>
        <strain evidence="3">CGMCC 1.18575</strain>
    </source>
</reference>
<dbReference type="EMBL" id="JBHSMI010000009">
    <property type="protein sequence ID" value="MFC5402161.1"/>
    <property type="molecule type" value="Genomic_DNA"/>
</dbReference>
<dbReference type="InterPro" id="IPR045886">
    <property type="entry name" value="ThiF/MoeB/HesA"/>
</dbReference>
<comment type="caution">
    <text evidence="2">The sequence shown here is derived from an EMBL/GenBank/DDBJ whole genome shotgun (WGS) entry which is preliminary data.</text>
</comment>
<dbReference type="Gene3D" id="3.40.50.720">
    <property type="entry name" value="NAD(P)-binding Rossmann-like Domain"/>
    <property type="match status" value="1"/>
</dbReference>
<dbReference type="InterPro" id="IPR000594">
    <property type="entry name" value="ThiF_NAD_FAD-bd"/>
</dbReference>
<sequence length="349" mass="37128">MTSPHGEDSRYVRQMRFPAVGESGQAKLLASSVAIVGVGALGCVVANHLTRAGVGKLTLIDRDIVDRSNLQRQMLYDEADAASGAPKAIAAAARLKAINGDIAIEARVADLNAYNAETLLGGADLIVDGTDNFGVRYLINEFSAKINVPWIYAGAVGCSGMTFTVLPGRTPCLRCLFPDTPPGGALDTCETAGVLSPIVDTISSVQTMEAIKLLTGRTEALRGTLLRIDLWDNQWQSIDVSNASNESCPVCAKREFNMLEGDEPAGAATVSLCGRNTVQVSPSRPLSLDLQAQQIRLAQTGESELTPFSLRIRLSGGLTFVLFEDGRALVMGSDDPIVARRIYAELMGE</sequence>
<name>A0ABW0HLT7_9BACL</name>
<keyword evidence="2" id="KW-0808">Transferase</keyword>
<dbReference type="RefSeq" id="WP_378130336.1">
    <property type="nucleotide sequence ID" value="NZ_JBHSMI010000009.1"/>
</dbReference>
<organism evidence="2 3">
    <name type="scientific">Cohnella soli</name>
    <dbReference type="NCBI Taxonomy" id="425005"/>
    <lineage>
        <taxon>Bacteria</taxon>
        <taxon>Bacillati</taxon>
        <taxon>Bacillota</taxon>
        <taxon>Bacilli</taxon>
        <taxon>Bacillales</taxon>
        <taxon>Paenibacillaceae</taxon>
        <taxon>Cohnella</taxon>
    </lineage>
</organism>